<protein>
    <submittedName>
        <fullName evidence="7">Monothiol glutaredoxin-S5</fullName>
    </submittedName>
</protein>
<dbReference type="GO" id="GO:0005737">
    <property type="term" value="C:cytoplasm"/>
    <property type="evidence" value="ECO:0007669"/>
    <property type="project" value="UniProtKB-SubCell"/>
</dbReference>
<dbReference type="SUPFAM" id="SSF52833">
    <property type="entry name" value="Thioredoxin-like"/>
    <property type="match status" value="1"/>
</dbReference>
<dbReference type="Gene3D" id="3.40.30.10">
    <property type="entry name" value="Glutaredoxin"/>
    <property type="match status" value="1"/>
</dbReference>
<dbReference type="Proteomes" id="UP000797356">
    <property type="component" value="Chromosome 6"/>
</dbReference>
<evidence type="ECO:0000256" key="4">
    <source>
        <dbReference type="ARBA" id="ARBA00023284"/>
    </source>
</evidence>
<evidence type="ECO:0000256" key="1">
    <source>
        <dbReference type="ARBA" id="ARBA00004496"/>
    </source>
</evidence>
<organism evidence="7 8">
    <name type="scientific">Cocos nucifera</name>
    <name type="common">Coconut palm</name>
    <dbReference type="NCBI Taxonomy" id="13894"/>
    <lineage>
        <taxon>Eukaryota</taxon>
        <taxon>Viridiplantae</taxon>
        <taxon>Streptophyta</taxon>
        <taxon>Embryophyta</taxon>
        <taxon>Tracheophyta</taxon>
        <taxon>Spermatophyta</taxon>
        <taxon>Magnoliopsida</taxon>
        <taxon>Liliopsida</taxon>
        <taxon>Arecaceae</taxon>
        <taxon>Arecoideae</taxon>
        <taxon>Cocoseae</taxon>
        <taxon>Attaleinae</taxon>
        <taxon>Cocos</taxon>
    </lineage>
</organism>
<evidence type="ECO:0000259" key="6">
    <source>
        <dbReference type="Pfam" id="PF00462"/>
    </source>
</evidence>
<reference evidence="7" key="2">
    <citation type="submission" date="2019-07" db="EMBL/GenBank/DDBJ databases">
        <authorList>
            <person name="Yang Y."/>
            <person name="Bocs S."/>
            <person name="Baudouin L."/>
        </authorList>
    </citation>
    <scope>NUCLEOTIDE SEQUENCE</scope>
    <source>
        <tissue evidence="7">Spear leaf of Hainan Tall coconut</tissue>
    </source>
</reference>
<evidence type="ECO:0000256" key="5">
    <source>
        <dbReference type="SAM" id="MobiDB-lite"/>
    </source>
</evidence>
<dbReference type="AlphaFoldDB" id="A0A8K0IAQ3"/>
<evidence type="ECO:0000256" key="2">
    <source>
        <dbReference type="ARBA" id="ARBA00007568"/>
    </source>
</evidence>
<gene>
    <name evidence="7" type="ORF">COCNU_06G006250</name>
</gene>
<dbReference type="PROSITE" id="PS51354">
    <property type="entry name" value="GLUTAREDOXIN_2"/>
    <property type="match status" value="1"/>
</dbReference>
<evidence type="ECO:0000256" key="3">
    <source>
        <dbReference type="ARBA" id="ARBA00022490"/>
    </source>
</evidence>
<feature type="region of interest" description="Disordered" evidence="5">
    <location>
        <begin position="25"/>
        <end position="48"/>
    </location>
</feature>
<feature type="domain" description="Glutaredoxin" evidence="6">
    <location>
        <begin position="59"/>
        <end position="135"/>
    </location>
</feature>
<reference evidence="7" key="1">
    <citation type="journal article" date="2017" name="Gigascience">
        <title>The genome draft of coconut (Cocos nucifera).</title>
        <authorList>
            <person name="Xiao Y."/>
            <person name="Xu P."/>
            <person name="Fan H."/>
            <person name="Baudouin L."/>
            <person name="Xia W."/>
            <person name="Bocs S."/>
            <person name="Xu J."/>
            <person name="Li Q."/>
            <person name="Guo A."/>
            <person name="Zhou L."/>
            <person name="Li J."/>
            <person name="Wu Y."/>
            <person name="Ma Z."/>
            <person name="Armero A."/>
            <person name="Issali A.E."/>
            <person name="Liu N."/>
            <person name="Peng M."/>
            <person name="Yang Y."/>
        </authorList>
    </citation>
    <scope>NUCLEOTIDE SEQUENCE</scope>
    <source>
        <tissue evidence="7">Spear leaf of Hainan Tall coconut</tissue>
    </source>
</reference>
<comment type="subcellular location">
    <subcellularLocation>
        <location evidence="1">Cytoplasm</location>
    </subcellularLocation>
</comment>
<name>A0A8K0IAQ3_COCNU</name>
<dbReference type="EMBL" id="CM017877">
    <property type="protein sequence ID" value="KAG1346796.1"/>
    <property type="molecule type" value="Genomic_DNA"/>
</dbReference>
<dbReference type="OrthoDB" id="418495at2759"/>
<evidence type="ECO:0000313" key="7">
    <source>
        <dbReference type="EMBL" id="KAG1346796.1"/>
    </source>
</evidence>
<dbReference type="InterPro" id="IPR002109">
    <property type="entry name" value="Glutaredoxin"/>
</dbReference>
<keyword evidence="4" id="KW-0676">Redox-active center</keyword>
<feature type="compositionally biased region" description="Low complexity" evidence="5">
    <location>
        <begin position="36"/>
        <end position="47"/>
    </location>
</feature>
<dbReference type="Pfam" id="PF00462">
    <property type="entry name" value="Glutaredoxin"/>
    <property type="match status" value="1"/>
</dbReference>
<comment type="caution">
    <text evidence="7">The sequence shown here is derived from an EMBL/GenBank/DDBJ whole genome shotgun (WGS) entry which is preliminary data.</text>
</comment>
<keyword evidence="8" id="KW-1185">Reference proteome</keyword>
<dbReference type="InterPro" id="IPR036249">
    <property type="entry name" value="Thioredoxin-like_sf"/>
</dbReference>
<sequence length="162" mass="16779">MQKAIPYSSGRTWFAPTAASNSIVHMTDNDRPSLDGPSTSSSWSEGSGRMRRLVAENPVLVVGRQGCCLCHVVKRLLQGLGVNPTVCEVAEDAESALVEELAEIAGGGGGGGGGSGGRVQQQLLFPAVFIGGRLVGGLDRLMAVHISGDLVPILKEAGALWL</sequence>
<evidence type="ECO:0000313" key="8">
    <source>
        <dbReference type="Proteomes" id="UP000797356"/>
    </source>
</evidence>
<proteinExistence type="inferred from homology"/>
<dbReference type="InterPro" id="IPR011905">
    <property type="entry name" value="GlrX-like_pln_2"/>
</dbReference>
<keyword evidence="3" id="KW-0963">Cytoplasm</keyword>
<dbReference type="PANTHER" id="PTHR10168">
    <property type="entry name" value="GLUTAREDOXIN"/>
    <property type="match status" value="1"/>
</dbReference>
<comment type="similarity">
    <text evidence="2">Belongs to the glutaredoxin family. CC-type subfamily.</text>
</comment>
<accession>A0A8K0IAQ3</accession>